<dbReference type="InterPro" id="IPR011051">
    <property type="entry name" value="RmlC_Cupin_sf"/>
</dbReference>
<feature type="domain" description="Sugar 3,4-ketoisomerase QdtA cupin" evidence="1">
    <location>
        <begin position="39"/>
        <end position="166"/>
    </location>
</feature>
<name>A0A832A4F8_9BACT</name>
<dbReference type="EMBL" id="DSTK01000034">
    <property type="protein sequence ID" value="HFK97796.1"/>
    <property type="molecule type" value="Genomic_DNA"/>
</dbReference>
<reference evidence="2" key="1">
    <citation type="journal article" date="2020" name="mSystems">
        <title>Genome- and Community-Level Interaction Insights into Carbon Utilization and Element Cycling Functions of Hydrothermarchaeota in Hydrothermal Sediment.</title>
        <authorList>
            <person name="Zhou Z."/>
            <person name="Liu Y."/>
            <person name="Xu W."/>
            <person name="Pan J."/>
            <person name="Luo Z.H."/>
            <person name="Li M."/>
        </authorList>
    </citation>
    <scope>NUCLEOTIDE SEQUENCE [LARGE SCALE GENOMIC DNA]</scope>
    <source>
        <strain evidence="2">SpSt-456</strain>
    </source>
</reference>
<protein>
    <submittedName>
        <fullName evidence="2">WxcM-like domain-containing protein</fullName>
    </submittedName>
</protein>
<dbReference type="Gene3D" id="2.60.120.10">
    <property type="entry name" value="Jelly Rolls"/>
    <property type="match status" value="1"/>
</dbReference>
<sequence length="170" mass="19821">MCRAFKKGRLCDRWKGILPSWRDAPVFRSEPPTTRSVYDTAIIQFPKILDDRGNLTFIEARRHIPFDIARVYWIYDVPGGESRGSHAYLTLHEVIIALSGSFEVFLDDGLAQKTVMLNRAYYGLYVPNMIWRRMQHFSTNAVALVLASKSYDLEDYVRDYEAFRRMNRSA</sequence>
<dbReference type="SUPFAM" id="SSF51182">
    <property type="entry name" value="RmlC-like cupins"/>
    <property type="match status" value="1"/>
</dbReference>
<evidence type="ECO:0000259" key="1">
    <source>
        <dbReference type="Pfam" id="PF05523"/>
    </source>
</evidence>
<dbReference type="Pfam" id="PF05523">
    <property type="entry name" value="FdtA"/>
    <property type="match status" value="1"/>
</dbReference>
<accession>A0A832A4F8</accession>
<organism evidence="2">
    <name type="scientific">Desulfacinum infernum</name>
    <dbReference type="NCBI Taxonomy" id="35837"/>
    <lineage>
        <taxon>Bacteria</taxon>
        <taxon>Pseudomonadati</taxon>
        <taxon>Thermodesulfobacteriota</taxon>
        <taxon>Syntrophobacteria</taxon>
        <taxon>Syntrophobacterales</taxon>
        <taxon>Syntrophobacteraceae</taxon>
        <taxon>Desulfacinum</taxon>
    </lineage>
</organism>
<dbReference type="InterPro" id="IPR008894">
    <property type="entry name" value="QdtA_cupin_dom"/>
</dbReference>
<dbReference type="CDD" id="cd20292">
    <property type="entry name" value="cupin_QdtA-like"/>
    <property type="match status" value="1"/>
</dbReference>
<evidence type="ECO:0000313" key="2">
    <source>
        <dbReference type="EMBL" id="HFK97796.1"/>
    </source>
</evidence>
<dbReference type="AlphaFoldDB" id="A0A832A4F8"/>
<dbReference type="InterPro" id="IPR014710">
    <property type="entry name" value="RmlC-like_jellyroll"/>
</dbReference>
<comment type="caution">
    <text evidence="2">The sequence shown here is derived from an EMBL/GenBank/DDBJ whole genome shotgun (WGS) entry which is preliminary data.</text>
</comment>
<proteinExistence type="predicted"/>
<gene>
    <name evidence="2" type="ORF">ENS06_10815</name>
</gene>